<protein>
    <submittedName>
        <fullName evidence="3">Glycosyltransferase family 4 protein</fullName>
    </submittedName>
</protein>
<dbReference type="Proteomes" id="UP000316688">
    <property type="component" value="Unassembled WGS sequence"/>
</dbReference>
<dbReference type="Pfam" id="PF13439">
    <property type="entry name" value="Glyco_transf_4"/>
    <property type="match status" value="1"/>
</dbReference>
<sequence>MYPGRIAPHLQKRGWEVYGLTLRGARVEEALRRHGCNVKTFRSRWLSLLNIWQVLSYIRRNDIHIVHCHKSSDMQIGALVVLFRPDIRLFFTDHMGVKKPKSDWYHRWVYNKTARVFSISKATYQWNRYSLPVTKKKLTQLYYGVDLEAYTAPLADQKVRQIRADLGIRPGAVAIVLPGRIDRSKGHHIWLDALRELSNKEGLPDWQGIILGGVDPQDAHSSDYFGELKRFVDNSGLDGEVIFGGFRDDLAMCLRGADIACIPSACEAFGLAVIESMASGCAVVGSASGAIPELLGEDRGLTVEPSDRSAWATALESLLRDQRKRNSLSSNGAAWVRENFSMDTHVNRLTDYYLGISGCESRE</sequence>
<proteinExistence type="predicted"/>
<evidence type="ECO:0000313" key="3">
    <source>
        <dbReference type="EMBL" id="TVO66415.1"/>
    </source>
</evidence>
<comment type="caution">
    <text evidence="3">The sequence shown here is derived from an EMBL/GenBank/DDBJ whole genome shotgun (WGS) entry which is preliminary data.</text>
</comment>
<accession>A0A557RMV0</accession>
<dbReference type="AlphaFoldDB" id="A0A557RMV0"/>
<dbReference type="Gene3D" id="3.40.50.2000">
    <property type="entry name" value="Glycogen Phosphorylase B"/>
    <property type="match status" value="2"/>
</dbReference>
<feature type="domain" description="Glycosyl transferase family 1" evidence="1">
    <location>
        <begin position="161"/>
        <end position="334"/>
    </location>
</feature>
<dbReference type="SUPFAM" id="SSF53756">
    <property type="entry name" value="UDP-Glycosyltransferase/glycogen phosphorylase"/>
    <property type="match status" value="1"/>
</dbReference>
<organism evidence="3 4">
    <name type="scientific">Spiribacter aquaticus</name>
    <dbReference type="NCBI Taxonomy" id="1935996"/>
    <lineage>
        <taxon>Bacteria</taxon>
        <taxon>Pseudomonadati</taxon>
        <taxon>Pseudomonadota</taxon>
        <taxon>Gammaproteobacteria</taxon>
        <taxon>Chromatiales</taxon>
        <taxon>Ectothiorhodospiraceae</taxon>
        <taxon>Spiribacter</taxon>
    </lineage>
</organism>
<dbReference type="GO" id="GO:0016757">
    <property type="term" value="F:glycosyltransferase activity"/>
    <property type="evidence" value="ECO:0007669"/>
    <property type="project" value="InterPro"/>
</dbReference>
<dbReference type="InterPro" id="IPR028098">
    <property type="entry name" value="Glyco_trans_4-like_N"/>
</dbReference>
<dbReference type="Pfam" id="PF00534">
    <property type="entry name" value="Glycos_transf_1"/>
    <property type="match status" value="1"/>
</dbReference>
<feature type="domain" description="Glycosyltransferase subfamily 4-like N-terminal" evidence="2">
    <location>
        <begin position="5"/>
        <end position="148"/>
    </location>
</feature>
<dbReference type="PANTHER" id="PTHR12526">
    <property type="entry name" value="GLYCOSYLTRANSFERASE"/>
    <property type="match status" value="1"/>
</dbReference>
<dbReference type="CDD" id="cd03801">
    <property type="entry name" value="GT4_PimA-like"/>
    <property type="match status" value="1"/>
</dbReference>
<dbReference type="EMBL" id="VMKP01000001">
    <property type="protein sequence ID" value="TVO66415.1"/>
    <property type="molecule type" value="Genomic_DNA"/>
</dbReference>
<dbReference type="InterPro" id="IPR001296">
    <property type="entry name" value="Glyco_trans_1"/>
</dbReference>
<dbReference type="GO" id="GO:1901135">
    <property type="term" value="P:carbohydrate derivative metabolic process"/>
    <property type="evidence" value="ECO:0007669"/>
    <property type="project" value="UniProtKB-ARBA"/>
</dbReference>
<reference evidence="3 4" key="1">
    <citation type="submission" date="2019-07" db="EMBL/GenBank/DDBJ databases">
        <title>Reclasification of Spiribacter aquaticus.</title>
        <authorList>
            <person name="Leon M.J."/>
            <person name="Sanchez-Porro C."/>
            <person name="Ventosa A."/>
        </authorList>
    </citation>
    <scope>NUCLEOTIDE SEQUENCE [LARGE SCALE GENOMIC DNA]</scope>
    <source>
        <strain evidence="3 4">SP30</strain>
    </source>
</reference>
<keyword evidence="3" id="KW-0808">Transferase</keyword>
<evidence type="ECO:0000259" key="1">
    <source>
        <dbReference type="Pfam" id="PF00534"/>
    </source>
</evidence>
<evidence type="ECO:0000259" key="2">
    <source>
        <dbReference type="Pfam" id="PF13439"/>
    </source>
</evidence>
<evidence type="ECO:0000313" key="4">
    <source>
        <dbReference type="Proteomes" id="UP000316688"/>
    </source>
</evidence>
<gene>
    <name evidence="3" type="ORF">FPL11_01635</name>
</gene>
<name>A0A557RMV0_9GAMM</name>
<keyword evidence="4" id="KW-1185">Reference proteome</keyword>